<evidence type="ECO:0000256" key="2">
    <source>
        <dbReference type="SAM" id="MobiDB-lite"/>
    </source>
</evidence>
<evidence type="ECO:0000256" key="3">
    <source>
        <dbReference type="SAM" id="Phobius"/>
    </source>
</evidence>
<accession>A0A7N2R1D1</accession>
<dbReference type="Gramene" id="QL03p037625:mrna">
    <property type="protein sequence ID" value="QL03p037625:mrna"/>
    <property type="gene ID" value="QL03p037625"/>
</dbReference>
<dbReference type="PANTHER" id="PTHR36607:SF20">
    <property type="entry name" value="AMINOTRANSFERASE-LIKE PLANT MOBILE DOMAIN-CONTAINING PROTEIN"/>
    <property type="match status" value="1"/>
</dbReference>
<dbReference type="InterPro" id="IPR019557">
    <property type="entry name" value="AminoTfrase-like_pln_mobile"/>
</dbReference>
<evidence type="ECO:0000313" key="5">
    <source>
        <dbReference type="EnsemblPlants" id="QL03p037625:mrna"/>
    </source>
</evidence>
<dbReference type="Proteomes" id="UP000594261">
    <property type="component" value="Chromosome 3"/>
</dbReference>
<feature type="domain" description="Aminotransferase-like plant mobile" evidence="4">
    <location>
        <begin position="436"/>
        <end position="635"/>
    </location>
</feature>
<organism evidence="5 6">
    <name type="scientific">Quercus lobata</name>
    <name type="common">Valley oak</name>
    <dbReference type="NCBI Taxonomy" id="97700"/>
    <lineage>
        <taxon>Eukaryota</taxon>
        <taxon>Viridiplantae</taxon>
        <taxon>Streptophyta</taxon>
        <taxon>Embryophyta</taxon>
        <taxon>Tracheophyta</taxon>
        <taxon>Spermatophyta</taxon>
        <taxon>Magnoliopsida</taxon>
        <taxon>eudicotyledons</taxon>
        <taxon>Gunneridae</taxon>
        <taxon>Pentapetalae</taxon>
        <taxon>rosids</taxon>
        <taxon>fabids</taxon>
        <taxon>Fagales</taxon>
        <taxon>Fagaceae</taxon>
        <taxon>Quercus</taxon>
    </lineage>
</organism>
<dbReference type="EMBL" id="LRBV02000003">
    <property type="status" value="NOT_ANNOTATED_CDS"/>
    <property type="molecule type" value="Genomic_DNA"/>
</dbReference>
<evidence type="ECO:0000313" key="6">
    <source>
        <dbReference type="Proteomes" id="UP000594261"/>
    </source>
</evidence>
<evidence type="ECO:0000259" key="4">
    <source>
        <dbReference type="Pfam" id="PF10536"/>
    </source>
</evidence>
<feature type="coiled-coil region" evidence="1">
    <location>
        <begin position="910"/>
        <end position="972"/>
    </location>
</feature>
<keyword evidence="3" id="KW-1133">Transmembrane helix</keyword>
<keyword evidence="6" id="KW-1185">Reference proteome</keyword>
<evidence type="ECO:0000256" key="1">
    <source>
        <dbReference type="SAM" id="Coils"/>
    </source>
</evidence>
<protein>
    <recommendedName>
        <fullName evidence="4">Aminotransferase-like plant mobile domain-containing protein</fullName>
    </recommendedName>
</protein>
<keyword evidence="1" id="KW-0175">Coiled coil</keyword>
<reference evidence="5 6" key="1">
    <citation type="journal article" date="2016" name="G3 (Bethesda)">
        <title>First Draft Assembly and Annotation of the Genome of a California Endemic Oak Quercus lobata Nee (Fagaceae).</title>
        <authorList>
            <person name="Sork V.L."/>
            <person name="Fitz-Gibbon S.T."/>
            <person name="Puiu D."/>
            <person name="Crepeau M."/>
            <person name="Gugger P.F."/>
            <person name="Sherman R."/>
            <person name="Stevens K."/>
            <person name="Langley C.H."/>
            <person name="Pellegrini M."/>
            <person name="Salzberg S.L."/>
        </authorList>
    </citation>
    <scope>NUCLEOTIDE SEQUENCE [LARGE SCALE GENOMIC DNA]</scope>
    <source>
        <strain evidence="5 6">cv. SW786</strain>
    </source>
</reference>
<dbReference type="AlphaFoldDB" id="A0A7N2R1D1"/>
<dbReference type="InParanoid" id="A0A7N2R1D1"/>
<feature type="region of interest" description="Disordered" evidence="2">
    <location>
        <begin position="396"/>
        <end position="417"/>
    </location>
</feature>
<reference evidence="5" key="2">
    <citation type="submission" date="2021-01" db="UniProtKB">
        <authorList>
            <consortium name="EnsemblPlants"/>
        </authorList>
    </citation>
    <scope>IDENTIFICATION</scope>
</reference>
<keyword evidence="3" id="KW-0812">Transmembrane</keyword>
<sequence>MTSWSRAARAISGGPNRRVRLKAAPPNLWAARGGACMGFWALNFWVLLIKGRSRPLSGQFCKFLSRFAQIRRLRSRFIERLWRRMEADAAVSGLEIFGFCRSRADGSNGGFCFLNWCPDLHRFEGLNRGSSNFRNPEWSPQILLNWLPLWSTLVLAVLTTLDNPGREWLQTIMTLFFKDSKIGEESALFIYRKKDGKDAKATTLIVRPPIIGRFSEKWGRNSYPLNLPKWSQIVPSDGGSNLETTILLASHHKNDWLEDVLSRCKHLLDVTHLYSAVFASLFTYDYDENLMKAFCECWSPSTNTLHTSIGEISITPWDLSILGGLPCTGAFYDEVVPNAQELDGINDQGRPYLPYSCRYLFLAYHHLQNRLKKQGKVSVRDWITFWYRGTSKYSAPRKPARRTTIPKYSQNPSGEIKEHGPWLDKEHGVFVDLQVEVLASIYRGLNTISSSSTPSKSGASFAIHYVYAWVGHFFRSNRLTHDKPSDALMTKYSGVGYVSPFNEFSARKHIRNATNFLWHRTAFKKNYDQTFIDNNHLSVQKFDYFMSLRSGYLSLRCEDQHIVEAYSPHRFSRGFGFYQDIPGDLKEEIHTGSLKDLCQFYQSFTCCNTDSKIFIPAFATDFGSRVRHSYKQWWERVCGNDFTKGTDLLADIASFPVKPLTSNKPQKGKRELQDPYIPQPLSAFARRRLEDGNHSKDSSQHNEVTCSQGTKSPFVVPVRDAIKISEEEVCNDLGSNWRHSKSPMEGVDPENSINHAHLFANSESSISKPSAKSSDLRRCKFADVGTSSKFPIETERSPLPFLQSTKPPEVSVFQAKAHISSVRRKGASMLGDVLLNRLSNLSVDTILPQAEVHEIYSGVESFGVDPQHLRENVDKYCEGIADYLKMKESLNKRPSPVILSQRQTEVEFLLSEASQKKASLKTELDAVKLRMVDLKTELVQLELSLSQIETHQVEQDNVVQDLEEQLEEVKSAPVLEDQDIEALEKIRILLEDNRSSLKDLKWMS</sequence>
<dbReference type="PANTHER" id="PTHR36607">
    <property type="entry name" value="1,2-DIHYDROXY-3-KETO-5-METHYLTHIOPENTENE DIOXYGENASE 4"/>
    <property type="match status" value="1"/>
</dbReference>
<feature type="transmembrane region" description="Helical" evidence="3">
    <location>
        <begin position="29"/>
        <end position="49"/>
    </location>
</feature>
<proteinExistence type="predicted"/>
<name>A0A7N2R1D1_QUELO</name>
<keyword evidence="3" id="KW-0472">Membrane</keyword>
<dbReference type="Pfam" id="PF10536">
    <property type="entry name" value="PMD"/>
    <property type="match status" value="1"/>
</dbReference>
<dbReference type="EnsemblPlants" id="QL03p037625:mrna">
    <property type="protein sequence ID" value="QL03p037625:mrna"/>
    <property type="gene ID" value="QL03p037625"/>
</dbReference>
<dbReference type="OMA" id="LCATESM"/>